<dbReference type="RefSeq" id="WP_011766462.1">
    <property type="nucleotide sequence ID" value="NC_008702.1"/>
</dbReference>
<dbReference type="InterPro" id="IPR010930">
    <property type="entry name" value="Flg_bb/hook_C_dom"/>
</dbReference>
<dbReference type="PANTHER" id="PTHR30435:SF18">
    <property type="entry name" value="FLAGELLAR BASAL-BODY ROD PROTEIN FLGF"/>
    <property type="match status" value="1"/>
</dbReference>
<sequence length="245" mass="25751">MDRLIYTAMTGAKGTLDQQAAVSHNLANATSTGFRTEMHKLRAVEVQTEAMHTRAFTVDASVATDYSAGPLQFTGRPYDVAVEGKGWLTVQMPDGTEAYTRDGSLELSANGVLQTRSGLPVLGASGAPIALPPDTEIVIGADGTISSLQAGQNVVNVVDQLKLVNPPEATLVRGDDGLFRTGDGAAQAADPAVKVAGGYLEGSNVNVVDQMVTMISLARQFEMQTRMLQTAEQNDRAAAQVLSLS</sequence>
<evidence type="ECO:0000256" key="3">
    <source>
        <dbReference type="ARBA" id="ARBA00023143"/>
    </source>
</evidence>
<evidence type="ECO:0000256" key="2">
    <source>
        <dbReference type="ARBA" id="ARBA00009677"/>
    </source>
</evidence>
<dbReference type="SUPFAM" id="SSF117143">
    <property type="entry name" value="Flagellar hook protein flgE"/>
    <property type="match status" value="1"/>
</dbReference>
<feature type="domain" description="Flagellar basal-body/hook protein C-terminal" evidence="7">
    <location>
        <begin position="197"/>
        <end position="240"/>
    </location>
</feature>
<dbReference type="eggNOG" id="COG4787">
    <property type="taxonomic scope" value="Bacteria"/>
</dbReference>
<dbReference type="EMBL" id="AM406670">
    <property type="protein sequence ID" value="CAL95352.1"/>
    <property type="molecule type" value="Genomic_DNA"/>
</dbReference>
<keyword evidence="3 6" id="KW-0975">Bacterial flagellum</keyword>
<dbReference type="NCBIfam" id="NF009280">
    <property type="entry name" value="PRK12640.1"/>
    <property type="match status" value="1"/>
</dbReference>
<dbReference type="NCBIfam" id="TIGR02490">
    <property type="entry name" value="flgF"/>
    <property type="match status" value="1"/>
</dbReference>
<comment type="subcellular location">
    <subcellularLocation>
        <location evidence="1 6">Bacterial flagellum basal body</location>
    </subcellularLocation>
</comment>
<reference evidence="9 10" key="1">
    <citation type="journal article" date="2006" name="Nat. Biotechnol.">
        <title>Complete genome of the mutualistic, N2-fixing grass endophyte Azoarcus sp. strain BH72.</title>
        <authorList>
            <person name="Krause A."/>
            <person name="Ramakumar A."/>
            <person name="Bartels D."/>
            <person name="Battistoni F."/>
            <person name="Bekel T."/>
            <person name="Boch J."/>
            <person name="Boehm M."/>
            <person name="Friedrich F."/>
            <person name="Hurek T."/>
            <person name="Krause L."/>
            <person name="Linke B."/>
            <person name="McHardy A.C."/>
            <person name="Sarkar A."/>
            <person name="Schneiker S."/>
            <person name="Syed A.A."/>
            <person name="Thauer R."/>
            <person name="Vorhoelter F.-J."/>
            <person name="Weidner S."/>
            <person name="Puehler A."/>
            <person name="Reinhold-Hurek B."/>
            <person name="Kaiser O."/>
            <person name="Goesmann A."/>
        </authorList>
    </citation>
    <scope>NUCLEOTIDE SEQUENCE [LARGE SCALE GENOMIC DNA]</scope>
    <source>
        <strain evidence="9 10">BH72</strain>
    </source>
</reference>
<accession>A1K947</accession>
<dbReference type="GO" id="GO:0071978">
    <property type="term" value="P:bacterial-type flagellum-dependent swarming motility"/>
    <property type="evidence" value="ECO:0007669"/>
    <property type="project" value="TreeGrafter"/>
</dbReference>
<comment type="subunit">
    <text evidence="4 6">The basal body constitutes a major portion of the flagellar organelle and consists of five rings (E,L,P,S, and M) mounted on a central rod. The rod consists of about 26 subunits of FlgG in the distal portion, and FlgB, FlgC and FlgF are thought to build up the proximal portion of the rod with about 6 subunits each.</text>
</comment>
<dbReference type="GO" id="GO:0030694">
    <property type="term" value="C:bacterial-type flagellum basal body, rod"/>
    <property type="evidence" value="ECO:0007669"/>
    <property type="project" value="UniProtKB-UniRule"/>
</dbReference>
<dbReference type="InterPro" id="IPR053967">
    <property type="entry name" value="LlgE_F_G-like_D1"/>
</dbReference>
<evidence type="ECO:0000259" key="8">
    <source>
        <dbReference type="Pfam" id="PF22692"/>
    </source>
</evidence>
<proteinExistence type="inferred from homology"/>
<dbReference type="AlphaFoldDB" id="A1K947"/>
<organism evidence="9 10">
    <name type="scientific">Azoarcus sp. (strain BH72)</name>
    <dbReference type="NCBI Taxonomy" id="418699"/>
    <lineage>
        <taxon>Bacteria</taxon>
        <taxon>Pseudomonadati</taxon>
        <taxon>Pseudomonadota</taxon>
        <taxon>Betaproteobacteria</taxon>
        <taxon>Rhodocyclales</taxon>
        <taxon>Zoogloeaceae</taxon>
        <taxon>Azoarcus</taxon>
    </lineage>
</organism>
<keyword evidence="9" id="KW-0966">Cell projection</keyword>
<gene>
    <name evidence="9" type="primary">flgF</name>
    <name evidence="9" type="ordered locus">azo2736</name>
</gene>
<evidence type="ECO:0000256" key="4">
    <source>
        <dbReference type="ARBA" id="ARBA00038560"/>
    </source>
</evidence>
<dbReference type="InterPro" id="IPR012836">
    <property type="entry name" value="FlgF"/>
</dbReference>
<dbReference type="PANTHER" id="PTHR30435">
    <property type="entry name" value="FLAGELLAR PROTEIN"/>
    <property type="match status" value="1"/>
</dbReference>
<feature type="domain" description="Flagellar hook protein FlgE/F/G-like D1" evidence="8">
    <location>
        <begin position="81"/>
        <end position="146"/>
    </location>
</feature>
<dbReference type="Pfam" id="PF22692">
    <property type="entry name" value="LlgE_F_G_D1"/>
    <property type="match status" value="1"/>
</dbReference>
<comment type="similarity">
    <text evidence="2 6">Belongs to the flagella basal body rod proteins family.</text>
</comment>
<dbReference type="Pfam" id="PF06429">
    <property type="entry name" value="Flg_bbr_C"/>
    <property type="match status" value="1"/>
</dbReference>
<evidence type="ECO:0000256" key="5">
    <source>
        <dbReference type="ARBA" id="ARBA00040228"/>
    </source>
</evidence>
<evidence type="ECO:0000259" key="7">
    <source>
        <dbReference type="Pfam" id="PF06429"/>
    </source>
</evidence>
<dbReference type="KEGG" id="azo:azo2736"/>
<keyword evidence="9" id="KW-0282">Flagellum</keyword>
<dbReference type="InterPro" id="IPR020013">
    <property type="entry name" value="Flagellar_FlgE/F/G"/>
</dbReference>
<evidence type="ECO:0000256" key="6">
    <source>
        <dbReference type="RuleBase" id="RU362116"/>
    </source>
</evidence>
<keyword evidence="10" id="KW-1185">Reference proteome</keyword>
<dbReference type="HOGENOM" id="CLU_013687_1_0_4"/>
<dbReference type="KEGG" id="aoa:dqs_2871"/>
<name>A1K947_AZOSB</name>
<evidence type="ECO:0000313" key="10">
    <source>
        <dbReference type="Proteomes" id="UP000002588"/>
    </source>
</evidence>
<evidence type="ECO:0000256" key="1">
    <source>
        <dbReference type="ARBA" id="ARBA00004117"/>
    </source>
</evidence>
<dbReference type="InterPro" id="IPR037925">
    <property type="entry name" value="FlgE/F/G-like"/>
</dbReference>
<keyword evidence="9" id="KW-0969">Cilium</keyword>
<dbReference type="NCBIfam" id="TIGR03506">
    <property type="entry name" value="FlgEFG_subfam"/>
    <property type="match status" value="1"/>
</dbReference>
<evidence type="ECO:0000313" key="9">
    <source>
        <dbReference type="EMBL" id="CAL95352.1"/>
    </source>
</evidence>
<dbReference type="Proteomes" id="UP000002588">
    <property type="component" value="Chromosome"/>
</dbReference>
<dbReference type="STRING" id="62928.azo2736"/>
<protein>
    <recommendedName>
        <fullName evidence="5 6">Flagellar basal-body rod protein FlgF</fullName>
    </recommendedName>
</protein>
<dbReference type="OrthoDB" id="9804559at2"/>